<accession>A0ABT4RG54</accession>
<evidence type="ECO:0008006" key="4">
    <source>
        <dbReference type="Google" id="ProtNLM"/>
    </source>
</evidence>
<keyword evidence="3" id="KW-1185">Reference proteome</keyword>
<keyword evidence="1" id="KW-1133">Transmembrane helix</keyword>
<evidence type="ECO:0000256" key="1">
    <source>
        <dbReference type="SAM" id="Phobius"/>
    </source>
</evidence>
<reference evidence="2" key="1">
    <citation type="submission" date="2022-10" db="EMBL/GenBank/DDBJ databases">
        <title>The WGS of Solirubrobacter sp. CPCC 204708.</title>
        <authorList>
            <person name="Jiang Z."/>
        </authorList>
    </citation>
    <scope>NUCLEOTIDE SEQUENCE</scope>
    <source>
        <strain evidence="2">CPCC 204708</strain>
    </source>
</reference>
<feature type="transmembrane region" description="Helical" evidence="1">
    <location>
        <begin position="52"/>
        <end position="71"/>
    </location>
</feature>
<organism evidence="2 3">
    <name type="scientific">Solirubrobacter deserti</name>
    <dbReference type="NCBI Taxonomy" id="2282478"/>
    <lineage>
        <taxon>Bacteria</taxon>
        <taxon>Bacillati</taxon>
        <taxon>Actinomycetota</taxon>
        <taxon>Thermoleophilia</taxon>
        <taxon>Solirubrobacterales</taxon>
        <taxon>Solirubrobacteraceae</taxon>
        <taxon>Solirubrobacter</taxon>
    </lineage>
</organism>
<comment type="caution">
    <text evidence="2">The sequence shown here is derived from an EMBL/GenBank/DDBJ whole genome shotgun (WGS) entry which is preliminary data.</text>
</comment>
<name>A0ABT4RG54_9ACTN</name>
<evidence type="ECO:0000313" key="2">
    <source>
        <dbReference type="EMBL" id="MDA0137528.1"/>
    </source>
</evidence>
<protein>
    <recommendedName>
        <fullName evidence="4">Integral membrane protein</fullName>
    </recommendedName>
</protein>
<gene>
    <name evidence="2" type="ORF">OJ962_08480</name>
</gene>
<evidence type="ECO:0000313" key="3">
    <source>
        <dbReference type="Proteomes" id="UP001147700"/>
    </source>
</evidence>
<proteinExistence type="predicted"/>
<keyword evidence="1" id="KW-0812">Transmembrane</keyword>
<dbReference type="EMBL" id="JAPCID010000010">
    <property type="protein sequence ID" value="MDA0137528.1"/>
    <property type="molecule type" value="Genomic_DNA"/>
</dbReference>
<dbReference type="Proteomes" id="UP001147700">
    <property type="component" value="Unassembled WGS sequence"/>
</dbReference>
<sequence>MRLLISAVVLAAVVGAVVLTGAETRELQGFCIDGPTGGDCVSERVVDWSGPLWVPIIIGAFVVLGLVLWLVRRATRWLVFAIAAAGIAVAFAVIGSVAL</sequence>
<feature type="transmembrane region" description="Helical" evidence="1">
    <location>
        <begin position="78"/>
        <end position="98"/>
    </location>
</feature>
<keyword evidence="1" id="KW-0472">Membrane</keyword>
<dbReference type="RefSeq" id="WP_202957353.1">
    <property type="nucleotide sequence ID" value="NZ_JAPCID010000010.1"/>
</dbReference>